<reference evidence="4 5" key="1">
    <citation type="submission" date="2019-03" db="EMBL/GenBank/DDBJ databases">
        <authorList>
            <person name="Gaulin E."/>
            <person name="Dumas B."/>
        </authorList>
    </citation>
    <scope>NUCLEOTIDE SEQUENCE [LARGE SCALE GENOMIC DNA]</scope>
    <source>
        <strain evidence="4">CBS 568.67</strain>
    </source>
</reference>
<dbReference type="PANTHER" id="PTHR22765:SF434">
    <property type="entry name" value="GB|AAD18119.1-RELATED"/>
    <property type="match status" value="1"/>
</dbReference>
<evidence type="ECO:0000256" key="1">
    <source>
        <dbReference type="PROSITE-ProRule" id="PRU00175"/>
    </source>
</evidence>
<dbReference type="EMBL" id="CAADRA010005393">
    <property type="protein sequence ID" value="VFT89370.1"/>
    <property type="molecule type" value="Genomic_DNA"/>
</dbReference>
<dbReference type="PANTHER" id="PTHR22765">
    <property type="entry name" value="RING FINGER AND PROTEASE ASSOCIATED DOMAIN-CONTAINING"/>
    <property type="match status" value="1"/>
</dbReference>
<dbReference type="Proteomes" id="UP000332933">
    <property type="component" value="Unassembled WGS sequence"/>
</dbReference>
<evidence type="ECO:0000313" key="4">
    <source>
        <dbReference type="EMBL" id="VFT89370.1"/>
    </source>
</evidence>
<evidence type="ECO:0000313" key="5">
    <source>
        <dbReference type="Proteomes" id="UP000332933"/>
    </source>
</evidence>
<dbReference type="InterPro" id="IPR001841">
    <property type="entry name" value="Znf_RING"/>
</dbReference>
<dbReference type="AlphaFoldDB" id="A0A485KWJ9"/>
<keyword evidence="1" id="KW-0479">Metal-binding</keyword>
<name>A0A485KWJ9_9STRA</name>
<evidence type="ECO:0000259" key="2">
    <source>
        <dbReference type="PROSITE" id="PS50089"/>
    </source>
</evidence>
<feature type="domain" description="RING-type" evidence="2">
    <location>
        <begin position="182"/>
        <end position="224"/>
    </location>
</feature>
<dbReference type="SMART" id="SM00184">
    <property type="entry name" value="RING"/>
    <property type="match status" value="1"/>
</dbReference>
<gene>
    <name evidence="4" type="primary">Aste57867_12519</name>
    <name evidence="3" type="ORF">As57867_012473</name>
    <name evidence="4" type="ORF">ASTE57867_12519</name>
</gene>
<sequence>MQRRWSSIRQDGFRTHCHALFVGPKVVFRVSIETTIATADEDDATWVAAVSKAKLDTFDHDMQLLAQAVAPRSVDGEFEALVNHVAAATRSVLVVADAADDARQASTDMERFVTTLLNAFGLLTSLPADSVDASVLTNDMLRFYVLLRKFLMLPDGVQHARNKLALAVLSLQDVDPPSDTSCCICLDAWEDPTLPTVKLPCEHVFHEDCVMVWMRQSVKCPVCRASIGQLPRSVPAAAMTV</sequence>
<reference evidence="3" key="2">
    <citation type="submission" date="2019-06" db="EMBL/GenBank/DDBJ databases">
        <title>Genomics analysis of Aphanomyces spp. identifies a new class of oomycete effector associated with host adaptation.</title>
        <authorList>
            <person name="Gaulin E."/>
        </authorList>
    </citation>
    <scope>NUCLEOTIDE SEQUENCE</scope>
    <source>
        <strain evidence="3">CBS 578.67</strain>
    </source>
</reference>
<dbReference type="GO" id="GO:0061630">
    <property type="term" value="F:ubiquitin protein ligase activity"/>
    <property type="evidence" value="ECO:0007669"/>
    <property type="project" value="TreeGrafter"/>
</dbReference>
<organism evidence="4 5">
    <name type="scientific">Aphanomyces stellatus</name>
    <dbReference type="NCBI Taxonomy" id="120398"/>
    <lineage>
        <taxon>Eukaryota</taxon>
        <taxon>Sar</taxon>
        <taxon>Stramenopiles</taxon>
        <taxon>Oomycota</taxon>
        <taxon>Saprolegniomycetes</taxon>
        <taxon>Saprolegniales</taxon>
        <taxon>Verrucalvaceae</taxon>
        <taxon>Aphanomyces</taxon>
    </lineage>
</organism>
<dbReference type="InterPro" id="IPR013083">
    <property type="entry name" value="Znf_RING/FYVE/PHD"/>
</dbReference>
<proteinExistence type="predicted"/>
<keyword evidence="1" id="KW-0863">Zinc-finger</keyword>
<dbReference type="Pfam" id="PF13639">
    <property type="entry name" value="zf-RING_2"/>
    <property type="match status" value="1"/>
</dbReference>
<dbReference type="SUPFAM" id="SSF57850">
    <property type="entry name" value="RING/U-box"/>
    <property type="match status" value="1"/>
</dbReference>
<dbReference type="GO" id="GO:0006511">
    <property type="term" value="P:ubiquitin-dependent protein catabolic process"/>
    <property type="evidence" value="ECO:0007669"/>
    <property type="project" value="TreeGrafter"/>
</dbReference>
<dbReference type="EMBL" id="VJMH01005372">
    <property type="protein sequence ID" value="KAF0696760.1"/>
    <property type="molecule type" value="Genomic_DNA"/>
</dbReference>
<dbReference type="OrthoDB" id="4348522at2759"/>
<protein>
    <submittedName>
        <fullName evidence="4">Aste57867_12519 protein</fullName>
    </submittedName>
</protein>
<dbReference type="Gene3D" id="3.30.40.10">
    <property type="entry name" value="Zinc/RING finger domain, C3HC4 (zinc finger)"/>
    <property type="match status" value="1"/>
</dbReference>
<accession>A0A485KWJ9</accession>
<keyword evidence="1" id="KW-0862">Zinc</keyword>
<dbReference type="GO" id="GO:0008270">
    <property type="term" value="F:zinc ion binding"/>
    <property type="evidence" value="ECO:0007669"/>
    <property type="project" value="UniProtKB-KW"/>
</dbReference>
<keyword evidence="5" id="KW-1185">Reference proteome</keyword>
<dbReference type="PROSITE" id="PS50089">
    <property type="entry name" value="ZF_RING_2"/>
    <property type="match status" value="1"/>
</dbReference>
<evidence type="ECO:0000313" key="3">
    <source>
        <dbReference type="EMBL" id="KAF0696760.1"/>
    </source>
</evidence>
<dbReference type="InterPro" id="IPR051826">
    <property type="entry name" value="E3_ubiquitin-ligase_domain"/>
</dbReference>